<dbReference type="SUPFAM" id="SSF52540">
    <property type="entry name" value="P-loop containing nucleoside triphosphate hydrolases"/>
    <property type="match status" value="1"/>
</dbReference>
<sequence>MSNIPNSSRRTVITALANEIASINLDHPTRVAVDGRSAAGKTTFSDELAKEVRELTRGVLRASIDDFHYPGHKYRSQQGEWTPQSYYDFGFDYTSFADFVLQPLGPEGNRRCRTALWDSFHDKEIPEQWHTAGDKDIAIIDGVFLLHPELADHWDYVIWLDIDNETMVNRALQRDVAWVGSSQIVEERYRRFWNPVHKLYEQLTSAPSRAHAFIDNKVFTEPRLLRS</sequence>
<dbReference type="Proteomes" id="UP000641206">
    <property type="component" value="Unassembled WGS sequence"/>
</dbReference>
<reference evidence="3" key="1">
    <citation type="journal article" date="2019" name="Int. J. Syst. Evol. Microbiol.">
        <title>The Global Catalogue of Microorganisms (GCM) 10K type strain sequencing project: providing services to taxonomists for standard genome sequencing and annotation.</title>
        <authorList>
            <consortium name="The Broad Institute Genomics Platform"/>
            <consortium name="The Broad Institute Genome Sequencing Center for Infectious Disease"/>
            <person name="Wu L."/>
            <person name="Ma J."/>
        </authorList>
    </citation>
    <scope>NUCLEOTIDE SEQUENCE [LARGE SCALE GENOMIC DNA]</scope>
    <source>
        <strain evidence="3">CGMCC 1.7693</strain>
    </source>
</reference>
<dbReference type="RefSeq" id="WP_188737954.1">
    <property type="nucleotide sequence ID" value="NZ_BMLW01000019.1"/>
</dbReference>
<dbReference type="Gene3D" id="3.40.50.300">
    <property type="entry name" value="P-loop containing nucleotide triphosphate hydrolases"/>
    <property type="match status" value="1"/>
</dbReference>
<dbReference type="EMBL" id="BMLW01000019">
    <property type="protein sequence ID" value="GGP16366.1"/>
    <property type="molecule type" value="Genomic_DNA"/>
</dbReference>
<comment type="caution">
    <text evidence="2">The sequence shown here is derived from an EMBL/GenBank/DDBJ whole genome shotgun (WGS) entry which is preliminary data.</text>
</comment>
<name>A0ABQ2P2B1_9BACI</name>
<evidence type="ECO:0000313" key="3">
    <source>
        <dbReference type="Proteomes" id="UP000641206"/>
    </source>
</evidence>
<protein>
    <submittedName>
        <fullName evidence="2">Uridine kinase</fullName>
    </submittedName>
</protein>
<dbReference type="Pfam" id="PF00485">
    <property type="entry name" value="PRK"/>
    <property type="match status" value="1"/>
</dbReference>
<gene>
    <name evidence="2" type="ORF">GCM10011346_48070</name>
</gene>
<keyword evidence="2" id="KW-0808">Transferase</keyword>
<keyword evidence="3" id="KW-1185">Reference proteome</keyword>
<accession>A0ABQ2P2B1</accession>
<evidence type="ECO:0000259" key="1">
    <source>
        <dbReference type="Pfam" id="PF00485"/>
    </source>
</evidence>
<keyword evidence="2" id="KW-0418">Kinase</keyword>
<feature type="domain" description="Phosphoribulokinase/uridine kinase" evidence="1">
    <location>
        <begin position="31"/>
        <end position="182"/>
    </location>
</feature>
<organism evidence="2 3">
    <name type="scientific">Oceanobacillus neutriphilus</name>
    <dbReference type="NCBI Taxonomy" id="531815"/>
    <lineage>
        <taxon>Bacteria</taxon>
        <taxon>Bacillati</taxon>
        <taxon>Bacillota</taxon>
        <taxon>Bacilli</taxon>
        <taxon>Bacillales</taxon>
        <taxon>Bacillaceae</taxon>
        <taxon>Oceanobacillus</taxon>
    </lineage>
</organism>
<evidence type="ECO:0000313" key="2">
    <source>
        <dbReference type="EMBL" id="GGP16366.1"/>
    </source>
</evidence>
<dbReference type="InterPro" id="IPR006083">
    <property type="entry name" value="PRK/URK"/>
</dbReference>
<dbReference type="InterPro" id="IPR027417">
    <property type="entry name" value="P-loop_NTPase"/>
</dbReference>
<proteinExistence type="predicted"/>
<dbReference type="GO" id="GO:0016301">
    <property type="term" value="F:kinase activity"/>
    <property type="evidence" value="ECO:0007669"/>
    <property type="project" value="UniProtKB-KW"/>
</dbReference>